<dbReference type="SUPFAM" id="SSF88946">
    <property type="entry name" value="Sigma2 domain of RNA polymerase sigma factors"/>
    <property type="match status" value="1"/>
</dbReference>
<dbReference type="InterPro" id="IPR036388">
    <property type="entry name" value="WH-like_DNA-bd_sf"/>
</dbReference>
<dbReference type="AlphaFoldDB" id="A0A1P8WKQ8"/>
<gene>
    <name evidence="10" type="primary">sigW_4</name>
    <name evidence="10" type="ORF">Fuma_04279</name>
</gene>
<keyword evidence="5 6" id="KW-0804">Transcription</keyword>
<evidence type="ECO:0000256" key="6">
    <source>
        <dbReference type="RuleBase" id="RU000716"/>
    </source>
</evidence>
<evidence type="ECO:0000256" key="1">
    <source>
        <dbReference type="ARBA" id="ARBA00010641"/>
    </source>
</evidence>
<dbReference type="Pfam" id="PF04542">
    <property type="entry name" value="Sigma70_r2"/>
    <property type="match status" value="1"/>
</dbReference>
<dbReference type="SUPFAM" id="SSF88659">
    <property type="entry name" value="Sigma3 and sigma4 domains of RNA polymerase sigma factors"/>
    <property type="match status" value="1"/>
</dbReference>
<dbReference type="Pfam" id="PF04545">
    <property type="entry name" value="Sigma70_r4"/>
    <property type="match status" value="1"/>
</dbReference>
<dbReference type="Proteomes" id="UP000187735">
    <property type="component" value="Chromosome"/>
</dbReference>
<evidence type="ECO:0000259" key="9">
    <source>
        <dbReference type="Pfam" id="PF04545"/>
    </source>
</evidence>
<feature type="region of interest" description="Disordered" evidence="7">
    <location>
        <begin position="100"/>
        <end position="132"/>
    </location>
</feature>
<proteinExistence type="inferred from homology"/>
<evidence type="ECO:0000256" key="5">
    <source>
        <dbReference type="ARBA" id="ARBA00023163"/>
    </source>
</evidence>
<dbReference type="GO" id="GO:0016987">
    <property type="term" value="F:sigma factor activity"/>
    <property type="evidence" value="ECO:0007669"/>
    <property type="project" value="UniProtKB-KW"/>
</dbReference>
<dbReference type="PANTHER" id="PTHR43133">
    <property type="entry name" value="RNA POLYMERASE ECF-TYPE SIGMA FACTO"/>
    <property type="match status" value="1"/>
</dbReference>
<feature type="domain" description="RNA polymerase sigma-70 region 2" evidence="8">
    <location>
        <begin position="36"/>
        <end position="103"/>
    </location>
</feature>
<evidence type="ECO:0000259" key="8">
    <source>
        <dbReference type="Pfam" id="PF04542"/>
    </source>
</evidence>
<evidence type="ECO:0000256" key="4">
    <source>
        <dbReference type="ARBA" id="ARBA00023125"/>
    </source>
</evidence>
<dbReference type="PROSITE" id="PS01063">
    <property type="entry name" value="SIGMA70_ECF"/>
    <property type="match status" value="1"/>
</dbReference>
<keyword evidence="4 6" id="KW-0238">DNA-binding</keyword>
<name>A0A1P8WKQ8_9PLAN</name>
<keyword evidence="2 6" id="KW-0805">Transcription regulation</keyword>
<dbReference type="Gene3D" id="1.10.1740.10">
    <property type="match status" value="1"/>
</dbReference>
<dbReference type="CDD" id="cd06171">
    <property type="entry name" value="Sigma70_r4"/>
    <property type="match status" value="1"/>
</dbReference>
<dbReference type="InterPro" id="IPR000838">
    <property type="entry name" value="RNA_pol_sigma70_ECF_CS"/>
</dbReference>
<dbReference type="NCBIfam" id="TIGR02937">
    <property type="entry name" value="sigma70-ECF"/>
    <property type="match status" value="1"/>
</dbReference>
<dbReference type="GO" id="GO:0006352">
    <property type="term" value="P:DNA-templated transcription initiation"/>
    <property type="evidence" value="ECO:0007669"/>
    <property type="project" value="InterPro"/>
</dbReference>
<reference evidence="10 11" key="1">
    <citation type="journal article" date="2016" name="Front. Microbiol.">
        <title>Fuerstia marisgermanicae gen. nov., sp. nov., an Unusual Member of the Phylum Planctomycetes from the German Wadden Sea.</title>
        <authorList>
            <person name="Kohn T."/>
            <person name="Heuer A."/>
            <person name="Jogler M."/>
            <person name="Vollmers J."/>
            <person name="Boedeker C."/>
            <person name="Bunk B."/>
            <person name="Rast P."/>
            <person name="Borchert D."/>
            <person name="Glockner I."/>
            <person name="Freese H.M."/>
            <person name="Klenk H.P."/>
            <person name="Overmann J."/>
            <person name="Kaster A.K."/>
            <person name="Rohde M."/>
            <person name="Wiegand S."/>
            <person name="Jogler C."/>
        </authorList>
    </citation>
    <scope>NUCLEOTIDE SEQUENCE [LARGE SCALE GENOMIC DNA]</scope>
    <source>
        <strain evidence="10 11">NH11</strain>
    </source>
</reference>
<dbReference type="InterPro" id="IPR039425">
    <property type="entry name" value="RNA_pol_sigma-70-like"/>
</dbReference>
<accession>A0A1P8WKQ8</accession>
<protein>
    <recommendedName>
        <fullName evidence="6">RNA polymerase sigma factor</fullName>
    </recommendedName>
</protein>
<feature type="domain" description="RNA polymerase sigma-70 region 4" evidence="9">
    <location>
        <begin position="147"/>
        <end position="196"/>
    </location>
</feature>
<dbReference type="STRING" id="1891926.Fuma_04279"/>
<dbReference type="InterPro" id="IPR013325">
    <property type="entry name" value="RNA_pol_sigma_r2"/>
</dbReference>
<dbReference type="PANTHER" id="PTHR43133:SF8">
    <property type="entry name" value="RNA POLYMERASE SIGMA FACTOR HI_1459-RELATED"/>
    <property type="match status" value="1"/>
</dbReference>
<organism evidence="10 11">
    <name type="scientific">Fuerstiella marisgermanici</name>
    <dbReference type="NCBI Taxonomy" id="1891926"/>
    <lineage>
        <taxon>Bacteria</taxon>
        <taxon>Pseudomonadati</taxon>
        <taxon>Planctomycetota</taxon>
        <taxon>Planctomycetia</taxon>
        <taxon>Planctomycetales</taxon>
        <taxon>Planctomycetaceae</taxon>
        <taxon>Fuerstiella</taxon>
    </lineage>
</organism>
<evidence type="ECO:0000256" key="3">
    <source>
        <dbReference type="ARBA" id="ARBA00023082"/>
    </source>
</evidence>
<evidence type="ECO:0000256" key="2">
    <source>
        <dbReference type="ARBA" id="ARBA00023015"/>
    </source>
</evidence>
<dbReference type="Gene3D" id="1.10.10.10">
    <property type="entry name" value="Winged helix-like DNA-binding domain superfamily/Winged helix DNA-binding domain"/>
    <property type="match status" value="1"/>
</dbReference>
<dbReference type="EMBL" id="CP017641">
    <property type="protein sequence ID" value="APZ94646.1"/>
    <property type="molecule type" value="Genomic_DNA"/>
</dbReference>
<dbReference type="KEGG" id="fmr:Fuma_04279"/>
<evidence type="ECO:0000313" key="10">
    <source>
        <dbReference type="EMBL" id="APZ94646.1"/>
    </source>
</evidence>
<dbReference type="InterPro" id="IPR007630">
    <property type="entry name" value="RNA_pol_sigma70_r4"/>
</dbReference>
<keyword evidence="11" id="KW-1185">Reference proteome</keyword>
<comment type="similarity">
    <text evidence="1 6">Belongs to the sigma-70 factor family. ECF subfamily.</text>
</comment>
<sequence>MGIEMITQTNISVIKDPDARLMVRVGQGDFAAFDELMSRYQKRVHGLVIQMMGNDVEAEDLVQQVFLRVFSARNTYVPSAQFVTWLFKITRNVALTARHSRARRKNSSWSQQHPLSKDRAQHDQVTSEAGPSEFAERTELLNQLHSAMNRLSEREQNALKLVYFEGKNAHTAATQLGTSAIAVKSLVSRARNKLRNTLRPSA</sequence>
<evidence type="ECO:0000256" key="7">
    <source>
        <dbReference type="SAM" id="MobiDB-lite"/>
    </source>
</evidence>
<dbReference type="GO" id="GO:0003677">
    <property type="term" value="F:DNA binding"/>
    <property type="evidence" value="ECO:0007669"/>
    <property type="project" value="UniProtKB-KW"/>
</dbReference>
<dbReference type="InterPro" id="IPR014284">
    <property type="entry name" value="RNA_pol_sigma-70_dom"/>
</dbReference>
<dbReference type="InterPro" id="IPR013324">
    <property type="entry name" value="RNA_pol_sigma_r3/r4-like"/>
</dbReference>
<dbReference type="InterPro" id="IPR007627">
    <property type="entry name" value="RNA_pol_sigma70_r2"/>
</dbReference>
<keyword evidence="3 6" id="KW-0731">Sigma factor</keyword>
<evidence type="ECO:0000313" key="11">
    <source>
        <dbReference type="Proteomes" id="UP000187735"/>
    </source>
</evidence>